<dbReference type="AlphaFoldDB" id="A0A538S9Y8"/>
<keyword evidence="1" id="KW-0732">Signal</keyword>
<evidence type="ECO:0000256" key="1">
    <source>
        <dbReference type="SAM" id="SignalP"/>
    </source>
</evidence>
<dbReference type="Gene3D" id="2.60.40.4070">
    <property type="match status" value="1"/>
</dbReference>
<evidence type="ECO:0000313" key="2">
    <source>
        <dbReference type="EMBL" id="TMQ48193.1"/>
    </source>
</evidence>
<accession>A0A538S9Y8</accession>
<organism evidence="2 3">
    <name type="scientific">Eiseniibacteriota bacterium</name>
    <dbReference type="NCBI Taxonomy" id="2212470"/>
    <lineage>
        <taxon>Bacteria</taxon>
        <taxon>Candidatus Eiseniibacteriota</taxon>
    </lineage>
</organism>
<proteinExistence type="predicted"/>
<sequence length="293" mass="31123">MKHYPWFLALSLWLALVPGISAADPSHGRPLPGSAGGPVAPEASADEPDVDISWYAIDSGGDAASDDDVWLDASIGQAISATGSAYARTCLESGYWAPDSVETGDGPNTALLTPESVAGGIEIRLQCGYPAQLVEVILERSSSAEGPWATVPFERRNQDSQLVMIDSGATADRTWYYRVRTATPEGDVQTFGPTVISVSIPVTEFSLLPISPNPSHGVANVWWTVPRAALVRVTVLDVQGRQVATLADGLHGPGRYSARWSISSGHGAFSAGMYFVRLQTPEGAFVRRVVMAP</sequence>
<feature type="chain" id="PRO_5021967328" evidence="1">
    <location>
        <begin position="23"/>
        <end position="293"/>
    </location>
</feature>
<dbReference type="EMBL" id="VBOT01000152">
    <property type="protein sequence ID" value="TMQ48193.1"/>
    <property type="molecule type" value="Genomic_DNA"/>
</dbReference>
<dbReference type="InterPro" id="IPR026444">
    <property type="entry name" value="Secre_tail"/>
</dbReference>
<comment type="caution">
    <text evidence="2">The sequence shown here is derived from an EMBL/GenBank/DDBJ whole genome shotgun (WGS) entry which is preliminary data.</text>
</comment>
<dbReference type="NCBIfam" id="TIGR04183">
    <property type="entry name" value="Por_Secre_tail"/>
    <property type="match status" value="1"/>
</dbReference>
<protein>
    <submittedName>
        <fullName evidence="2">T9SS type A sorting domain-containing protein</fullName>
    </submittedName>
</protein>
<gene>
    <name evidence="2" type="ORF">E6K73_12550</name>
</gene>
<dbReference type="Proteomes" id="UP000320184">
    <property type="component" value="Unassembled WGS sequence"/>
</dbReference>
<feature type="signal peptide" evidence="1">
    <location>
        <begin position="1"/>
        <end position="22"/>
    </location>
</feature>
<reference evidence="2 3" key="1">
    <citation type="journal article" date="2019" name="Nat. Microbiol.">
        <title>Mediterranean grassland soil C-N compound turnover is dependent on rainfall and depth, and is mediated by genomically divergent microorganisms.</title>
        <authorList>
            <person name="Diamond S."/>
            <person name="Andeer P.F."/>
            <person name="Li Z."/>
            <person name="Crits-Christoph A."/>
            <person name="Burstein D."/>
            <person name="Anantharaman K."/>
            <person name="Lane K.R."/>
            <person name="Thomas B.C."/>
            <person name="Pan C."/>
            <person name="Northen T.R."/>
            <person name="Banfield J.F."/>
        </authorList>
    </citation>
    <scope>NUCLEOTIDE SEQUENCE [LARGE SCALE GENOMIC DNA]</scope>
    <source>
        <strain evidence="2">WS_3</strain>
    </source>
</reference>
<name>A0A538S9Y8_UNCEI</name>
<evidence type="ECO:0000313" key="3">
    <source>
        <dbReference type="Proteomes" id="UP000320184"/>
    </source>
</evidence>